<evidence type="ECO:0000313" key="2">
    <source>
        <dbReference type="Proteomes" id="UP001597073"/>
    </source>
</evidence>
<proteinExistence type="predicted"/>
<name>A0ABW2ZGZ8_9SPHI</name>
<accession>A0ABW2ZGZ8</accession>
<evidence type="ECO:0000313" key="1">
    <source>
        <dbReference type="EMBL" id="MFD0765409.1"/>
    </source>
</evidence>
<organism evidence="1 2">
    <name type="scientific">Mucilaginibacter lutimaris</name>
    <dbReference type="NCBI Taxonomy" id="931629"/>
    <lineage>
        <taxon>Bacteria</taxon>
        <taxon>Pseudomonadati</taxon>
        <taxon>Bacteroidota</taxon>
        <taxon>Sphingobacteriia</taxon>
        <taxon>Sphingobacteriales</taxon>
        <taxon>Sphingobacteriaceae</taxon>
        <taxon>Mucilaginibacter</taxon>
    </lineage>
</organism>
<dbReference type="Proteomes" id="UP001597073">
    <property type="component" value="Unassembled WGS sequence"/>
</dbReference>
<comment type="caution">
    <text evidence="1">The sequence shown here is derived from an EMBL/GenBank/DDBJ whole genome shotgun (WGS) entry which is preliminary data.</text>
</comment>
<reference evidence="2" key="1">
    <citation type="journal article" date="2019" name="Int. J. Syst. Evol. Microbiol.">
        <title>The Global Catalogue of Microorganisms (GCM) 10K type strain sequencing project: providing services to taxonomists for standard genome sequencing and annotation.</title>
        <authorList>
            <consortium name="The Broad Institute Genomics Platform"/>
            <consortium name="The Broad Institute Genome Sequencing Center for Infectious Disease"/>
            <person name="Wu L."/>
            <person name="Ma J."/>
        </authorList>
    </citation>
    <scope>NUCLEOTIDE SEQUENCE [LARGE SCALE GENOMIC DNA]</scope>
    <source>
        <strain evidence="2">CCUG 60742</strain>
    </source>
</reference>
<dbReference type="RefSeq" id="WP_377142521.1">
    <property type="nucleotide sequence ID" value="NZ_JBHTIA010000007.1"/>
</dbReference>
<dbReference type="EMBL" id="JBHTIA010000007">
    <property type="protein sequence ID" value="MFD0765409.1"/>
    <property type="molecule type" value="Genomic_DNA"/>
</dbReference>
<gene>
    <name evidence="1" type="ORF">ACFQZI_11145</name>
</gene>
<sequence length="104" mass="11527">MAFQALQTLRDNIAAIRIALAYQPGSPLSEDDIATLRSYAGFGGLKAILFPAGDRKEWEKRNASKADLQLYPSMMVLHQLVRDHHTALIISHKAISKTIPEKGK</sequence>
<protein>
    <submittedName>
        <fullName evidence="1">Uncharacterized protein</fullName>
    </submittedName>
</protein>
<keyword evidence="2" id="KW-1185">Reference proteome</keyword>